<evidence type="ECO:0000259" key="9">
    <source>
        <dbReference type="PROSITE" id="PS50893"/>
    </source>
</evidence>
<comment type="subcellular location">
    <subcellularLocation>
        <location evidence="1">Membrane</location>
        <topology evidence="1">Multi-pass membrane protein</topology>
    </subcellularLocation>
</comment>
<dbReference type="Pfam" id="PF01061">
    <property type="entry name" value="ABC2_membrane"/>
    <property type="match status" value="1"/>
</dbReference>
<dbReference type="Proteomes" id="UP000029725">
    <property type="component" value="Unassembled WGS sequence"/>
</dbReference>
<dbReference type="OrthoDB" id="2196280at2759"/>
<keyword evidence="4" id="KW-0547">Nucleotide-binding</keyword>
<feature type="transmembrane region" description="Helical" evidence="8">
    <location>
        <begin position="526"/>
        <end position="545"/>
    </location>
</feature>
<dbReference type="Pfam" id="PF00005">
    <property type="entry name" value="ABC_tran"/>
    <property type="match status" value="1"/>
</dbReference>
<keyword evidence="5" id="KW-0067">ATP-binding</keyword>
<dbReference type="InterPro" id="IPR050352">
    <property type="entry name" value="ABCG_transporters"/>
</dbReference>
<comment type="caution">
    <text evidence="10">The sequence shown here is derived from an EMBL/GenBank/DDBJ whole genome shotgun (WGS) entry which is preliminary data.</text>
</comment>
<dbReference type="InterPro" id="IPR003439">
    <property type="entry name" value="ABC_transporter-like_ATP-bd"/>
</dbReference>
<accession>A0A098VMG5</accession>
<feature type="transmembrane region" description="Helical" evidence="8">
    <location>
        <begin position="440"/>
        <end position="463"/>
    </location>
</feature>
<dbReference type="PANTHER" id="PTHR48041:SF91">
    <property type="entry name" value="ABC TRANSPORTER G FAMILY MEMBER 28"/>
    <property type="match status" value="1"/>
</dbReference>
<dbReference type="SUPFAM" id="SSF52540">
    <property type="entry name" value="P-loop containing nucleoside triphosphate hydrolases"/>
    <property type="match status" value="1"/>
</dbReference>
<evidence type="ECO:0000256" key="4">
    <source>
        <dbReference type="ARBA" id="ARBA00022741"/>
    </source>
</evidence>
<keyword evidence="6 8" id="KW-1133">Transmembrane helix</keyword>
<evidence type="ECO:0000256" key="5">
    <source>
        <dbReference type="ARBA" id="ARBA00022840"/>
    </source>
</evidence>
<dbReference type="RefSeq" id="XP_013236420.1">
    <property type="nucleotide sequence ID" value="XM_013380966.1"/>
</dbReference>
<feature type="transmembrane region" description="Helical" evidence="8">
    <location>
        <begin position="605"/>
        <end position="631"/>
    </location>
</feature>
<dbReference type="InterPro" id="IPR027417">
    <property type="entry name" value="P-loop_NTPase"/>
</dbReference>
<dbReference type="Pfam" id="PF19055">
    <property type="entry name" value="ABC2_membrane_7"/>
    <property type="match status" value="1"/>
</dbReference>
<dbReference type="Gene3D" id="3.40.50.300">
    <property type="entry name" value="P-loop containing nucleotide triphosphate hydrolases"/>
    <property type="match status" value="1"/>
</dbReference>
<dbReference type="GO" id="GO:0016887">
    <property type="term" value="F:ATP hydrolysis activity"/>
    <property type="evidence" value="ECO:0007669"/>
    <property type="project" value="InterPro"/>
</dbReference>
<dbReference type="GO" id="GO:0005524">
    <property type="term" value="F:ATP binding"/>
    <property type="evidence" value="ECO:0007669"/>
    <property type="project" value="UniProtKB-KW"/>
</dbReference>
<sequence length="647" mass="71649">MNYICFTEMEISHSQKIGIADPAFRAREDDSVIAIPNIKEQILFSWHGISVCSTLSKGTQRQILSNVSGWMIAILGASGAGKSTLLNALVGLCKNDKLAVTGTIKLNGCDRASLPISKWKRCVGYVEQNDLLYPTLTVKETLSRMASLQLWRTLSKAGQKKLVSQIIKSLNLERCSDSLVGALGSGISGGEKKRLAIGLQLIYDPCILFLDEPTSGLDAHTSLQVVSTISEITADRPFASSKAVIMTIHQPRLNILKLFSRILLLSPSGGNCLFFGNIDEAIRYFDTIGFPCPALENPGDYFIDVIAEQPIPPFVVECPQVERQHDIKDVLSSELQHTSAPFFLQLRVLLWQNFVTVIRDRFMIFSIFFQALIFSLLIGFTVFQLPLTQPSVLARLGILFFLSVNTCFGIVQPIIIILPLEKGIVSKERFSNSYSSAAALVAKFCILLPLRIASIIFLSVLLWLLAGLHRGWDKIWILLGIMSSLTFAAVSLGLFIGAVSPSLKVVVVDIFTPKFGFHLRIVFPRWIWHISQILAPLIISVFMIYGGNMSPAVLVSKPLAWLQYISPIRYAYTALCQNEFRGLKFSGVGYETGDSVLSVMDMDRYSIGISVLALICIGVLLFVVSLVWFTFSTRPRINLKIKPISPL</sequence>
<keyword evidence="11" id="KW-1185">Reference proteome</keyword>
<dbReference type="PROSITE" id="PS50893">
    <property type="entry name" value="ABC_TRANSPORTER_2"/>
    <property type="match status" value="1"/>
</dbReference>
<protein>
    <recommendedName>
        <fullName evidence="9">ABC transporter domain-containing protein</fullName>
    </recommendedName>
</protein>
<keyword evidence="2" id="KW-0813">Transport</keyword>
<name>A0A098VMG5_9MICR</name>
<evidence type="ECO:0000256" key="2">
    <source>
        <dbReference type="ARBA" id="ARBA00022448"/>
    </source>
</evidence>
<dbReference type="EMBL" id="JMKJ01000609">
    <property type="protein sequence ID" value="KGG49984.1"/>
    <property type="molecule type" value="Genomic_DNA"/>
</dbReference>
<evidence type="ECO:0000256" key="1">
    <source>
        <dbReference type="ARBA" id="ARBA00004141"/>
    </source>
</evidence>
<evidence type="ECO:0000313" key="11">
    <source>
        <dbReference type="Proteomes" id="UP000029725"/>
    </source>
</evidence>
<keyword evidence="3 8" id="KW-0812">Transmembrane</keyword>
<evidence type="ECO:0000313" key="10">
    <source>
        <dbReference type="EMBL" id="KGG49984.1"/>
    </source>
</evidence>
<dbReference type="InterPro" id="IPR017871">
    <property type="entry name" value="ABC_transporter-like_CS"/>
</dbReference>
<feature type="transmembrane region" description="Helical" evidence="8">
    <location>
        <begin position="362"/>
        <end position="385"/>
    </location>
</feature>
<evidence type="ECO:0000256" key="6">
    <source>
        <dbReference type="ARBA" id="ARBA00022989"/>
    </source>
</evidence>
<reference evidence="10 11" key="1">
    <citation type="submission" date="2014-04" db="EMBL/GenBank/DDBJ databases">
        <title>A new species of microsporidia sheds light on the evolution of extreme parasitism.</title>
        <authorList>
            <person name="Haag K.L."/>
            <person name="James T.Y."/>
            <person name="Larsson R."/>
            <person name="Schaer T.M."/>
            <person name="Refardt D."/>
            <person name="Pombert J.-F."/>
            <person name="Ebert D."/>
        </authorList>
    </citation>
    <scope>NUCLEOTIDE SEQUENCE [LARGE SCALE GENOMIC DNA]</scope>
    <source>
        <strain evidence="10 11">UGP3</strain>
        <tissue evidence="10">Spores</tissue>
    </source>
</reference>
<dbReference type="HOGENOM" id="CLU_000604_57_8_1"/>
<dbReference type="SMART" id="SM00382">
    <property type="entry name" value="AAA"/>
    <property type="match status" value="1"/>
</dbReference>
<dbReference type="GeneID" id="25261134"/>
<dbReference type="PROSITE" id="PS00211">
    <property type="entry name" value="ABC_TRANSPORTER_1"/>
    <property type="match status" value="1"/>
</dbReference>
<organism evidence="10 11">
    <name type="scientific">Mitosporidium daphniae</name>
    <dbReference type="NCBI Taxonomy" id="1485682"/>
    <lineage>
        <taxon>Eukaryota</taxon>
        <taxon>Fungi</taxon>
        <taxon>Fungi incertae sedis</taxon>
        <taxon>Microsporidia</taxon>
        <taxon>Mitosporidium</taxon>
    </lineage>
</organism>
<gene>
    <name evidence="10" type="ORF">DI09_97p70</name>
</gene>
<dbReference type="InterPro" id="IPR013525">
    <property type="entry name" value="ABC2_TM"/>
</dbReference>
<dbReference type="GO" id="GO:0016020">
    <property type="term" value="C:membrane"/>
    <property type="evidence" value="ECO:0007669"/>
    <property type="project" value="UniProtKB-SubCell"/>
</dbReference>
<dbReference type="PANTHER" id="PTHR48041">
    <property type="entry name" value="ABC TRANSPORTER G FAMILY MEMBER 28"/>
    <property type="match status" value="1"/>
</dbReference>
<proteinExistence type="predicted"/>
<evidence type="ECO:0000256" key="3">
    <source>
        <dbReference type="ARBA" id="ARBA00022692"/>
    </source>
</evidence>
<dbReference type="VEuPathDB" id="MicrosporidiaDB:DI09_97p70"/>
<dbReference type="AlphaFoldDB" id="A0A098VMG5"/>
<feature type="domain" description="ABC transporter" evidence="9">
    <location>
        <begin position="38"/>
        <end position="294"/>
    </location>
</feature>
<evidence type="ECO:0000256" key="8">
    <source>
        <dbReference type="SAM" id="Phobius"/>
    </source>
</evidence>
<feature type="transmembrane region" description="Helical" evidence="8">
    <location>
        <begin position="475"/>
        <end position="496"/>
    </location>
</feature>
<dbReference type="GO" id="GO:0140359">
    <property type="term" value="F:ABC-type transporter activity"/>
    <property type="evidence" value="ECO:0007669"/>
    <property type="project" value="InterPro"/>
</dbReference>
<feature type="transmembrane region" description="Helical" evidence="8">
    <location>
        <begin position="397"/>
        <end position="420"/>
    </location>
</feature>
<evidence type="ECO:0000256" key="7">
    <source>
        <dbReference type="ARBA" id="ARBA00023136"/>
    </source>
</evidence>
<dbReference type="InterPro" id="IPR003593">
    <property type="entry name" value="AAA+_ATPase"/>
</dbReference>
<dbReference type="InterPro" id="IPR043926">
    <property type="entry name" value="ABCG_dom"/>
</dbReference>
<keyword evidence="7 8" id="KW-0472">Membrane</keyword>